<proteinExistence type="predicted"/>
<reference evidence="2 3" key="1">
    <citation type="submission" date="2016-10" db="EMBL/GenBank/DDBJ databases">
        <authorList>
            <person name="de Groot N.N."/>
        </authorList>
    </citation>
    <scope>NUCLEOTIDE SEQUENCE [LARGE SCALE GENOMIC DNA]</scope>
    <source>
        <strain evidence="2 3">CGMCC 1.10836</strain>
    </source>
</reference>
<evidence type="ECO:0000313" key="2">
    <source>
        <dbReference type="EMBL" id="SEN25705.1"/>
    </source>
</evidence>
<keyword evidence="3" id="KW-1185">Reference proteome</keyword>
<dbReference type="STRING" id="1077947.SAMN05216227_10103"/>
<evidence type="ECO:0000313" key="3">
    <source>
        <dbReference type="Proteomes" id="UP000183002"/>
    </source>
</evidence>
<sequence>MSFVREEARAALWRWRGVFGAAALGVIGLWLALLGGFLLLPIGALIVALALGLGLLAWRRLHFAQTDDAPGVVELIEGQVSYFGPTSGGALALRELEELRLLTQHGQRVWRLRQTDGQTLHIPVAAMGADRLFDAFASLPGMDTGALVAALAPKTTAPAGHALTIGPDTRVIWRHPARAALT</sequence>
<dbReference type="Proteomes" id="UP000183002">
    <property type="component" value="Unassembled WGS sequence"/>
</dbReference>
<gene>
    <name evidence="2" type="ORF">SAMN05216227_10103</name>
</gene>
<feature type="transmembrane region" description="Helical" evidence="1">
    <location>
        <begin position="12"/>
        <end position="32"/>
    </location>
</feature>
<protein>
    <submittedName>
        <fullName evidence="2">Uncharacterized protein</fullName>
    </submittedName>
</protein>
<dbReference type="OrthoDB" id="7851333at2"/>
<dbReference type="EMBL" id="FOCO01000010">
    <property type="protein sequence ID" value="SEN25705.1"/>
    <property type="molecule type" value="Genomic_DNA"/>
</dbReference>
<evidence type="ECO:0000256" key="1">
    <source>
        <dbReference type="SAM" id="Phobius"/>
    </source>
</evidence>
<organism evidence="2 3">
    <name type="scientific">Pseudorhodobacter antarcticus</name>
    <dbReference type="NCBI Taxonomy" id="1077947"/>
    <lineage>
        <taxon>Bacteria</taxon>
        <taxon>Pseudomonadati</taxon>
        <taxon>Pseudomonadota</taxon>
        <taxon>Alphaproteobacteria</taxon>
        <taxon>Rhodobacterales</taxon>
        <taxon>Paracoccaceae</taxon>
        <taxon>Pseudorhodobacter</taxon>
    </lineage>
</organism>
<feature type="transmembrane region" description="Helical" evidence="1">
    <location>
        <begin position="38"/>
        <end position="58"/>
    </location>
</feature>
<accession>A0A1H8F1W2</accession>
<name>A0A1H8F1W2_9RHOB</name>
<keyword evidence="1" id="KW-0812">Transmembrane</keyword>
<dbReference type="AlphaFoldDB" id="A0A1H8F1W2"/>
<keyword evidence="1" id="KW-0472">Membrane</keyword>
<keyword evidence="1" id="KW-1133">Transmembrane helix</keyword>
<dbReference type="RefSeq" id="WP_050518397.1">
    <property type="nucleotide sequence ID" value="NZ_FOCO01000010.1"/>
</dbReference>